<dbReference type="AlphaFoldDB" id="A0A557RMV2"/>
<dbReference type="EMBL" id="VMKP01000001">
    <property type="protein sequence ID" value="TVO66462.1"/>
    <property type="molecule type" value="Genomic_DNA"/>
</dbReference>
<comment type="caution">
    <text evidence="2">The sequence shown here is derived from an EMBL/GenBank/DDBJ whole genome shotgun (WGS) entry which is preliminary data.</text>
</comment>
<dbReference type="Proteomes" id="UP000316688">
    <property type="component" value="Unassembled WGS sequence"/>
</dbReference>
<gene>
    <name evidence="2" type="ORF">FPL11_01910</name>
</gene>
<evidence type="ECO:0000256" key="1">
    <source>
        <dbReference type="SAM" id="Coils"/>
    </source>
</evidence>
<proteinExistence type="predicted"/>
<feature type="coiled-coil region" evidence="1">
    <location>
        <begin position="216"/>
        <end position="265"/>
    </location>
</feature>
<protein>
    <submittedName>
        <fullName evidence="2">Uncharacterized protein</fullName>
    </submittedName>
</protein>
<name>A0A557RMV2_9GAMM</name>
<dbReference type="RefSeq" id="WP_144346999.1">
    <property type="nucleotide sequence ID" value="NZ_VMKP01000001.1"/>
</dbReference>
<sequence length="267" mass="30078">MKMSNEMLTIEVEKTLNELQSKHAEWDKQQRYADTLLYTLLEGCLDFYYFLRKDERYESAFKSVCDFKWNSKTTLATLITKAVFGAKAKKGYAYAKALAEAVRSKIGVNGNVGMAQWLKENGGVNGVIRNEKGESKAKAERDYRILVGKNSERFGIQSKIHPIHAPQLAEVIGDKEAVMLVARNGDKDELIVKYMSSSDAIKDSMYERLGELIMGKEAYREKRAEVIEEIKQEGDEATQEVLEALNAVKSKVAEAEEAEEEEALEAA</sequence>
<organism evidence="2 3">
    <name type="scientific">Spiribacter aquaticus</name>
    <dbReference type="NCBI Taxonomy" id="1935996"/>
    <lineage>
        <taxon>Bacteria</taxon>
        <taxon>Pseudomonadati</taxon>
        <taxon>Pseudomonadota</taxon>
        <taxon>Gammaproteobacteria</taxon>
        <taxon>Chromatiales</taxon>
        <taxon>Ectothiorhodospiraceae</taxon>
        <taxon>Spiribacter</taxon>
    </lineage>
</organism>
<reference evidence="2 3" key="1">
    <citation type="submission" date="2019-07" db="EMBL/GenBank/DDBJ databases">
        <title>Reclasification of Spiribacter aquaticus.</title>
        <authorList>
            <person name="Leon M.J."/>
            <person name="Sanchez-Porro C."/>
            <person name="Ventosa A."/>
        </authorList>
    </citation>
    <scope>NUCLEOTIDE SEQUENCE [LARGE SCALE GENOMIC DNA]</scope>
    <source>
        <strain evidence="2 3">SP30</strain>
    </source>
</reference>
<keyword evidence="1" id="KW-0175">Coiled coil</keyword>
<evidence type="ECO:0000313" key="2">
    <source>
        <dbReference type="EMBL" id="TVO66462.1"/>
    </source>
</evidence>
<accession>A0A557RMV2</accession>
<keyword evidence="3" id="KW-1185">Reference proteome</keyword>
<evidence type="ECO:0000313" key="3">
    <source>
        <dbReference type="Proteomes" id="UP000316688"/>
    </source>
</evidence>